<sequence>MWTSDPSFLDLVALNVAKQHHVSKMQALKQPLLDIKGPLSQLNRYFMAKIKQRKAMTCIYQLKDKHSQWVQGFDAVADIITEYYTDLLGRKGTQRHQVQPQAVQYGHTLTLEQQINLCKPFTDQEIKQALFSIPDYKSPGPDGFNSGFFKAR</sequence>
<organism evidence="1 2">
    <name type="scientific">Carnegiea gigantea</name>
    <dbReference type="NCBI Taxonomy" id="171969"/>
    <lineage>
        <taxon>Eukaryota</taxon>
        <taxon>Viridiplantae</taxon>
        <taxon>Streptophyta</taxon>
        <taxon>Embryophyta</taxon>
        <taxon>Tracheophyta</taxon>
        <taxon>Spermatophyta</taxon>
        <taxon>Magnoliopsida</taxon>
        <taxon>eudicotyledons</taxon>
        <taxon>Gunneridae</taxon>
        <taxon>Pentapetalae</taxon>
        <taxon>Caryophyllales</taxon>
        <taxon>Cactineae</taxon>
        <taxon>Cactaceae</taxon>
        <taxon>Cactoideae</taxon>
        <taxon>Echinocereeae</taxon>
        <taxon>Carnegiea</taxon>
    </lineage>
</organism>
<evidence type="ECO:0000313" key="1">
    <source>
        <dbReference type="EMBL" id="KAJ8424910.1"/>
    </source>
</evidence>
<evidence type="ECO:0000313" key="2">
    <source>
        <dbReference type="Proteomes" id="UP001153076"/>
    </source>
</evidence>
<gene>
    <name evidence="1" type="ORF">Cgig2_001553</name>
</gene>
<protein>
    <recommendedName>
        <fullName evidence="3">Reverse transcriptase</fullName>
    </recommendedName>
</protein>
<dbReference type="OrthoDB" id="1302579at2759"/>
<dbReference type="EMBL" id="JAKOGI010001584">
    <property type="protein sequence ID" value="KAJ8424910.1"/>
    <property type="molecule type" value="Genomic_DNA"/>
</dbReference>
<comment type="caution">
    <text evidence="1">The sequence shown here is derived from an EMBL/GenBank/DDBJ whole genome shotgun (WGS) entry which is preliminary data.</text>
</comment>
<proteinExistence type="predicted"/>
<dbReference type="Proteomes" id="UP001153076">
    <property type="component" value="Unassembled WGS sequence"/>
</dbReference>
<accession>A0A9Q1JMR8</accession>
<reference evidence="1" key="1">
    <citation type="submission" date="2022-04" db="EMBL/GenBank/DDBJ databases">
        <title>Carnegiea gigantea Genome sequencing and assembly v2.</title>
        <authorList>
            <person name="Copetti D."/>
            <person name="Sanderson M.J."/>
            <person name="Burquez A."/>
            <person name="Wojciechowski M.F."/>
        </authorList>
    </citation>
    <scope>NUCLEOTIDE SEQUENCE</scope>
    <source>
        <strain evidence="1">SGP5-SGP5p</strain>
        <tissue evidence="1">Aerial part</tissue>
    </source>
</reference>
<keyword evidence="2" id="KW-1185">Reference proteome</keyword>
<name>A0A9Q1JMR8_9CARY</name>
<evidence type="ECO:0008006" key="3">
    <source>
        <dbReference type="Google" id="ProtNLM"/>
    </source>
</evidence>
<dbReference type="AlphaFoldDB" id="A0A9Q1JMR8"/>